<evidence type="ECO:0000313" key="2">
    <source>
        <dbReference type="Proteomes" id="UP000054359"/>
    </source>
</evidence>
<sequence>IVFARKIRSFLCTKESLLTTHIKSFTIQPFLKLLFDNLKIFLIIHS</sequence>
<organism evidence="1 2">
    <name type="scientific">Stegodyphus mimosarum</name>
    <name type="common">African social velvet spider</name>
    <dbReference type="NCBI Taxonomy" id="407821"/>
    <lineage>
        <taxon>Eukaryota</taxon>
        <taxon>Metazoa</taxon>
        <taxon>Ecdysozoa</taxon>
        <taxon>Arthropoda</taxon>
        <taxon>Chelicerata</taxon>
        <taxon>Arachnida</taxon>
        <taxon>Araneae</taxon>
        <taxon>Araneomorphae</taxon>
        <taxon>Entelegynae</taxon>
        <taxon>Eresoidea</taxon>
        <taxon>Eresidae</taxon>
        <taxon>Stegodyphus</taxon>
    </lineage>
</organism>
<feature type="non-terminal residue" evidence="1">
    <location>
        <position position="46"/>
    </location>
</feature>
<dbReference type="EMBL" id="KK121407">
    <property type="protein sequence ID" value="KFM80417.1"/>
    <property type="molecule type" value="Genomic_DNA"/>
</dbReference>
<dbReference type="Proteomes" id="UP000054359">
    <property type="component" value="Unassembled WGS sequence"/>
</dbReference>
<protein>
    <submittedName>
        <fullName evidence="1">Uncharacterized protein</fullName>
    </submittedName>
</protein>
<proteinExistence type="predicted"/>
<gene>
    <name evidence="1" type="ORF">X975_11126</name>
</gene>
<keyword evidence="2" id="KW-1185">Reference proteome</keyword>
<reference evidence="1 2" key="1">
    <citation type="submission" date="2013-11" db="EMBL/GenBank/DDBJ databases">
        <title>Genome sequencing of Stegodyphus mimosarum.</title>
        <authorList>
            <person name="Bechsgaard J."/>
        </authorList>
    </citation>
    <scope>NUCLEOTIDE SEQUENCE [LARGE SCALE GENOMIC DNA]</scope>
</reference>
<accession>A0A087USS8</accession>
<evidence type="ECO:0000313" key="1">
    <source>
        <dbReference type="EMBL" id="KFM80417.1"/>
    </source>
</evidence>
<name>A0A087USS8_STEMI</name>
<dbReference type="AlphaFoldDB" id="A0A087USS8"/>
<feature type="non-terminal residue" evidence="1">
    <location>
        <position position="1"/>
    </location>
</feature>